<protein>
    <submittedName>
        <fullName evidence="1">Uncharacterized protein</fullName>
    </submittedName>
</protein>
<gene>
    <name evidence="1" type="ORF">D7Z26_06320</name>
</gene>
<dbReference type="Proteomes" id="UP000282076">
    <property type="component" value="Unassembled WGS sequence"/>
</dbReference>
<evidence type="ECO:0000313" key="1">
    <source>
        <dbReference type="EMBL" id="RKP56248.1"/>
    </source>
</evidence>
<accession>A0A494Y7E8</accession>
<organism evidence="1 2">
    <name type="scientific">Cohnella endophytica</name>
    <dbReference type="NCBI Taxonomy" id="2419778"/>
    <lineage>
        <taxon>Bacteria</taxon>
        <taxon>Bacillati</taxon>
        <taxon>Bacillota</taxon>
        <taxon>Bacilli</taxon>
        <taxon>Bacillales</taxon>
        <taxon>Paenibacillaceae</taxon>
        <taxon>Cohnella</taxon>
    </lineage>
</organism>
<evidence type="ECO:0000313" key="2">
    <source>
        <dbReference type="Proteomes" id="UP000282076"/>
    </source>
</evidence>
<dbReference type="AlphaFoldDB" id="A0A494Y7E8"/>
<sequence>MTGKRRCHVLNNYPLRDEPGKTMFVFEKNGKVFGHIIKDRTEKSPAKMIFETQKYIQSTNKRLTSRRRPTDVKSGFLLDTSEKIAAAIHNQAPVKYG</sequence>
<dbReference type="EMBL" id="RBZM01000003">
    <property type="protein sequence ID" value="RKP56248.1"/>
    <property type="molecule type" value="Genomic_DNA"/>
</dbReference>
<proteinExistence type="predicted"/>
<name>A0A494Y7E8_9BACL</name>
<keyword evidence="2" id="KW-1185">Reference proteome</keyword>
<dbReference type="OrthoDB" id="2628949at2"/>
<comment type="caution">
    <text evidence="1">The sequence shown here is derived from an EMBL/GenBank/DDBJ whole genome shotgun (WGS) entry which is preliminary data.</text>
</comment>
<reference evidence="1 2" key="1">
    <citation type="submission" date="2018-10" db="EMBL/GenBank/DDBJ databases">
        <title>Cohnella sp. M2MS4P-1, whole genome shotgun sequence.</title>
        <authorList>
            <person name="Tuo L."/>
        </authorList>
    </citation>
    <scope>NUCLEOTIDE SEQUENCE [LARGE SCALE GENOMIC DNA]</scope>
    <source>
        <strain evidence="1 2">M2MS4P-1</strain>
    </source>
</reference>